<accession>A0A2V1GTI6</accession>
<organism evidence="1 2">
    <name type="scientific">Pelagibaculum spongiae</name>
    <dbReference type="NCBI Taxonomy" id="2080658"/>
    <lineage>
        <taxon>Bacteria</taxon>
        <taxon>Pseudomonadati</taxon>
        <taxon>Pseudomonadota</taxon>
        <taxon>Gammaproteobacteria</taxon>
        <taxon>Oceanospirillales</taxon>
        <taxon>Pelagibaculum</taxon>
    </lineage>
</organism>
<gene>
    <name evidence="1" type="ORF">DC094_11745</name>
</gene>
<proteinExistence type="predicted"/>
<dbReference type="SUPFAM" id="SSF103642">
    <property type="entry name" value="Sec-C motif"/>
    <property type="match status" value="1"/>
</dbReference>
<dbReference type="PANTHER" id="PTHR33747">
    <property type="entry name" value="UPF0225 PROTEIN SCO1677"/>
    <property type="match status" value="1"/>
</dbReference>
<dbReference type="SUPFAM" id="SSF48371">
    <property type="entry name" value="ARM repeat"/>
    <property type="match status" value="1"/>
</dbReference>
<dbReference type="InterPro" id="IPR016024">
    <property type="entry name" value="ARM-type_fold"/>
</dbReference>
<dbReference type="AlphaFoldDB" id="A0A2V1GTI6"/>
<evidence type="ECO:0000313" key="1">
    <source>
        <dbReference type="EMBL" id="PVZ68918.1"/>
    </source>
</evidence>
<dbReference type="Pfam" id="PF02810">
    <property type="entry name" value="SEC-C"/>
    <property type="match status" value="1"/>
</dbReference>
<dbReference type="PANTHER" id="PTHR33747:SF1">
    <property type="entry name" value="ADENYLATE CYCLASE-ASSOCIATED CAP C-TERMINAL DOMAIN-CONTAINING PROTEIN"/>
    <property type="match status" value="1"/>
</dbReference>
<dbReference type="OrthoDB" id="1551443at2"/>
<dbReference type="Proteomes" id="UP000244906">
    <property type="component" value="Unassembled WGS sequence"/>
</dbReference>
<dbReference type="Pfam" id="PF06685">
    <property type="entry name" value="DUF1186"/>
    <property type="match status" value="1"/>
</dbReference>
<protein>
    <recommendedName>
        <fullName evidence="3">DUF1186 domain-containing protein</fullName>
    </recommendedName>
</protein>
<dbReference type="EMBL" id="QDDL01000004">
    <property type="protein sequence ID" value="PVZ68918.1"/>
    <property type="molecule type" value="Genomic_DNA"/>
</dbReference>
<dbReference type="Gene3D" id="3.10.450.50">
    <property type="match status" value="1"/>
</dbReference>
<dbReference type="InterPro" id="IPR004027">
    <property type="entry name" value="SEC_C_motif"/>
</dbReference>
<keyword evidence="2" id="KW-1185">Reference proteome</keyword>
<evidence type="ECO:0008006" key="3">
    <source>
        <dbReference type="Google" id="ProtNLM"/>
    </source>
</evidence>
<dbReference type="InterPro" id="IPR011989">
    <property type="entry name" value="ARM-like"/>
</dbReference>
<sequence length="313" mass="35468">MNDVQKAIKQLSVFQPGVFPRDALQTLIDQQEISAPLLLQYLETVAEDVEKALENEQAELMLFALFLLGQFRETAAYQPLIRMLGRLEDSEDLLGDLVTESLPRIIASVCDGDINPIRALAENPEVDPYVRSAAFYALGTLTFQNVLSVDTLKDYCHSMLAGKLQYDPKEGYLPIALVSLCEMHGFADLLPDIRKAYQRWPEMKRYSQLKHVENKLKSSEPDTLEVTFHKDLITDTIASLETWHCFKPAAKYDDGNLSEYGFEDEDYDLESLLPQLQALQDPLERTFVREMPKVGRNDPCTCGSGKKYKKCCG</sequence>
<reference evidence="1 2" key="1">
    <citation type="submission" date="2018-04" db="EMBL/GenBank/DDBJ databases">
        <title>Thalassorhabdus spongiae gen. nov., sp. nov., isolated from a marine sponge in South-West Iceland.</title>
        <authorList>
            <person name="Knobloch S."/>
            <person name="Daussin A."/>
            <person name="Johannsson R."/>
            <person name="Marteinsson V.T."/>
        </authorList>
    </citation>
    <scope>NUCLEOTIDE SEQUENCE [LARGE SCALE GENOMIC DNA]</scope>
    <source>
        <strain evidence="1 2">Hp12</strain>
    </source>
</reference>
<evidence type="ECO:0000313" key="2">
    <source>
        <dbReference type="Proteomes" id="UP000244906"/>
    </source>
</evidence>
<comment type="caution">
    <text evidence="1">The sequence shown here is derived from an EMBL/GenBank/DDBJ whole genome shotgun (WGS) entry which is preliminary data.</text>
</comment>
<name>A0A2V1GTI6_9GAMM</name>
<dbReference type="Gene3D" id="1.25.10.10">
    <property type="entry name" value="Leucine-rich Repeat Variant"/>
    <property type="match status" value="1"/>
</dbReference>
<dbReference type="InterPro" id="IPR010602">
    <property type="entry name" value="DUF1186"/>
</dbReference>